<sequence>MLAARAEPSPSSQDPCEVPPGAGYRGLENQLYRVEIHVGGSFAQASFKWSRENGSVLFAVSRYEYDTPNSRTTVLLAQTPRDARLGLAPGNWVELLDDRISLSQHDPDLLAPEKLFKVATVETLEAADGSSALKVVLEGLPSAPFQARSLAPDYALQHPLLRRWDHSEANGALKDGAIPLKAGWLELEEGVQVNFRQQGNPVFRAGDYWLIPARVETGDVDWPRSGTPALPVHQEAEGVPHRYAPLGLLRRQGGNWSLAGDAADCRSLFPPLSRLLQLYYVGGDGQEAIPGQPLPSPLRVRVANGAVAVAGARVRFSVVGGGGSLGVTGYVLTDANGLAQTTWTLGASGVQRVRAELLDPKGNPVPNQLIDFGADLSVASNVAYTPGCADLQNARTVQEALDLLCQRPSGGGCEVTVGEGGEFATLEQALKELLERGERDICICLMDGEHRVGALEVEEPIHLKVRGCGRGTRVLVESGLRFAGLRGLILRDFELEVLADTDNGTSRLQFVRCGELSLEGCAVAGSTQTGGVSGSLLLVVGPDRVRLRDNVLEARTEGRAEVLLKVFEGFTVLEELFKDLSPGRFRQEAPKTAEAINALPPQAKTQLAGLVSQRLQPFNQILSLGETLAYTKLILQLSAQSPDPNITADHLEDIRKASVRAVAGTALVLLNPGGETLPQTILTLDEDDFVLLEANEITGAVSLYGFPGESSLSVDELKLLEALLKENQLLMLGLMGNFQLRGNRLTRLVSGENMVQALEKAIQGDGGSRVFYNLFGSCLLSDNLFDSSRSLLVGQHVSLGTNVFSFTADPIPQSTPTAGPLPQLAGTAVSRSAAYVGNHGRGQSRTLWQDISRTRLPAAQQVLNLEFEIV</sequence>
<accession>A0A399EEV0</accession>
<evidence type="ECO:0000313" key="2">
    <source>
        <dbReference type="EMBL" id="RIH82448.1"/>
    </source>
</evidence>
<dbReference type="InterPro" id="IPR045392">
    <property type="entry name" value="DUF6519"/>
</dbReference>
<protein>
    <recommendedName>
        <fullName evidence="4">Right handed beta helix region</fullName>
    </recommendedName>
</protein>
<dbReference type="AlphaFoldDB" id="A0A399EEV0"/>
<evidence type="ECO:0000313" key="3">
    <source>
        <dbReference type="Proteomes" id="UP000265341"/>
    </source>
</evidence>
<feature type="region of interest" description="Disordered" evidence="1">
    <location>
        <begin position="1"/>
        <end position="22"/>
    </location>
</feature>
<evidence type="ECO:0000256" key="1">
    <source>
        <dbReference type="SAM" id="MobiDB-lite"/>
    </source>
</evidence>
<reference evidence="2 3" key="1">
    <citation type="submission" date="2018-08" db="EMBL/GenBank/DDBJ databases">
        <title>Meiothermus roseus NBRC 110900 genome sequencing project.</title>
        <authorList>
            <person name="Da Costa M.S."/>
            <person name="Albuquerque L."/>
            <person name="Raposo P."/>
            <person name="Froufe H.J.C."/>
            <person name="Barroso C.S."/>
            <person name="Egas C."/>
        </authorList>
    </citation>
    <scope>NUCLEOTIDE SEQUENCE [LARGE SCALE GENOMIC DNA]</scope>
    <source>
        <strain evidence="2 3">NBRC 110900</strain>
    </source>
</reference>
<keyword evidence="3" id="KW-1185">Reference proteome</keyword>
<proteinExistence type="predicted"/>
<gene>
    <name evidence="2" type="ORF">Mrose_03372</name>
</gene>
<dbReference type="Proteomes" id="UP000265341">
    <property type="component" value="Unassembled WGS sequence"/>
</dbReference>
<comment type="caution">
    <text evidence="2">The sequence shown here is derived from an EMBL/GenBank/DDBJ whole genome shotgun (WGS) entry which is preliminary data.</text>
</comment>
<organism evidence="2 3">
    <name type="scientific">Calidithermus roseus</name>
    <dbReference type="NCBI Taxonomy" id="1644118"/>
    <lineage>
        <taxon>Bacteria</taxon>
        <taxon>Thermotogati</taxon>
        <taxon>Deinococcota</taxon>
        <taxon>Deinococci</taxon>
        <taxon>Thermales</taxon>
        <taxon>Thermaceae</taxon>
        <taxon>Calidithermus</taxon>
    </lineage>
</organism>
<evidence type="ECO:0008006" key="4">
    <source>
        <dbReference type="Google" id="ProtNLM"/>
    </source>
</evidence>
<dbReference type="EMBL" id="QWLA01000105">
    <property type="protein sequence ID" value="RIH82448.1"/>
    <property type="molecule type" value="Genomic_DNA"/>
</dbReference>
<name>A0A399EEV0_9DEIN</name>
<dbReference type="Pfam" id="PF20129">
    <property type="entry name" value="DUF6519"/>
    <property type="match status" value="1"/>
</dbReference>